<keyword evidence="6" id="KW-0863">Zinc-finger</keyword>
<dbReference type="PROSITE" id="PS51873">
    <property type="entry name" value="TRIAD"/>
    <property type="match status" value="1"/>
</dbReference>
<dbReference type="CDD" id="cd20335">
    <property type="entry name" value="BRcat_RBR"/>
    <property type="match status" value="1"/>
</dbReference>
<keyword evidence="12" id="KW-1185">Reference proteome</keyword>
<gene>
    <name evidence="11" type="ORF">ABVK25_007780</name>
</gene>
<evidence type="ECO:0000256" key="4">
    <source>
        <dbReference type="ARBA" id="ARBA00022723"/>
    </source>
</evidence>
<accession>A0ABR4B299</accession>
<organism evidence="11 12">
    <name type="scientific">Lepraria finkii</name>
    <dbReference type="NCBI Taxonomy" id="1340010"/>
    <lineage>
        <taxon>Eukaryota</taxon>
        <taxon>Fungi</taxon>
        <taxon>Dikarya</taxon>
        <taxon>Ascomycota</taxon>
        <taxon>Pezizomycotina</taxon>
        <taxon>Lecanoromycetes</taxon>
        <taxon>OSLEUM clade</taxon>
        <taxon>Lecanoromycetidae</taxon>
        <taxon>Lecanorales</taxon>
        <taxon>Lecanorineae</taxon>
        <taxon>Stereocaulaceae</taxon>
        <taxon>Lepraria</taxon>
    </lineage>
</organism>
<dbReference type="InterPro" id="IPR013083">
    <property type="entry name" value="Znf_RING/FYVE/PHD"/>
</dbReference>
<dbReference type="EMBL" id="JBHFEH010000031">
    <property type="protein sequence ID" value="KAL2051865.1"/>
    <property type="molecule type" value="Genomic_DNA"/>
</dbReference>
<evidence type="ECO:0000256" key="3">
    <source>
        <dbReference type="ARBA" id="ARBA00022679"/>
    </source>
</evidence>
<name>A0ABR4B299_9LECA</name>
<feature type="domain" description="RING-type" evidence="10">
    <location>
        <begin position="9"/>
        <end position="229"/>
    </location>
</feature>
<evidence type="ECO:0000259" key="10">
    <source>
        <dbReference type="PROSITE" id="PS51873"/>
    </source>
</evidence>
<dbReference type="Proteomes" id="UP001590951">
    <property type="component" value="Unassembled WGS sequence"/>
</dbReference>
<evidence type="ECO:0000256" key="7">
    <source>
        <dbReference type="ARBA" id="ARBA00022786"/>
    </source>
</evidence>
<dbReference type="SUPFAM" id="SSF57850">
    <property type="entry name" value="RING/U-box"/>
    <property type="match status" value="3"/>
</dbReference>
<feature type="compositionally biased region" description="Basic and acidic residues" evidence="9">
    <location>
        <begin position="254"/>
        <end position="265"/>
    </location>
</feature>
<evidence type="ECO:0000256" key="6">
    <source>
        <dbReference type="ARBA" id="ARBA00022771"/>
    </source>
</evidence>
<keyword evidence="3" id="KW-0808">Transferase</keyword>
<protein>
    <recommendedName>
        <fullName evidence="2">RBR-type E3 ubiquitin transferase</fullName>
        <ecNumber evidence="2">2.3.2.31</ecNumber>
    </recommendedName>
</protein>
<dbReference type="Pfam" id="PF01485">
    <property type="entry name" value="IBR"/>
    <property type="match status" value="1"/>
</dbReference>
<comment type="caution">
    <text evidence="11">The sequence shown here is derived from an EMBL/GenBank/DDBJ whole genome shotgun (WGS) entry which is preliminary data.</text>
</comment>
<dbReference type="InterPro" id="IPR044066">
    <property type="entry name" value="TRIAD_supradom"/>
</dbReference>
<sequence>MFQKYRVLATVECLVCMELRSCGGKPLTATCRHERNLCKDCAVEMVHSAVTSGGWDSLKCPDRGCKAVMRYGDVRTVAAKADFDRFDELITQRLIKRDPNYAQCNRPGGDCTWGQIHEGGTDNPRMACQKCGFVSCFSCIAPWHEGQTCREYHNHVATDPESEDHKRKYCKRCPGAGCGEYTKKVGACQEMSCPNIRCARKWCWYCKVILDWSSEDYAARAANQHLTTCTAPTVLTARQNRGTRGATMPAYGDSRYRPGWDRDEGFIGTGEEEDP</sequence>
<feature type="region of interest" description="Disordered" evidence="9">
    <location>
        <begin position="240"/>
        <end position="275"/>
    </location>
</feature>
<reference evidence="11 12" key="1">
    <citation type="submission" date="2024-09" db="EMBL/GenBank/DDBJ databases">
        <title>Rethinking Asexuality: The Enigmatic Case of Functional Sexual Genes in Lepraria (Stereocaulaceae).</title>
        <authorList>
            <person name="Doellman M."/>
            <person name="Sun Y."/>
            <person name="Barcenas-Pena A."/>
            <person name="Lumbsch H.T."/>
            <person name="Grewe F."/>
        </authorList>
    </citation>
    <scope>NUCLEOTIDE SEQUENCE [LARGE SCALE GENOMIC DNA]</scope>
    <source>
        <strain evidence="11 12">Grewe 0041</strain>
    </source>
</reference>
<dbReference type="Gene3D" id="3.30.40.10">
    <property type="entry name" value="Zinc/RING finger domain, C3HC4 (zinc finger)"/>
    <property type="match status" value="1"/>
</dbReference>
<evidence type="ECO:0000256" key="8">
    <source>
        <dbReference type="ARBA" id="ARBA00022833"/>
    </source>
</evidence>
<dbReference type="PANTHER" id="PTHR11685">
    <property type="entry name" value="RBR FAMILY RING FINGER AND IBR DOMAIN-CONTAINING"/>
    <property type="match status" value="1"/>
</dbReference>
<keyword evidence="4" id="KW-0479">Metal-binding</keyword>
<keyword evidence="7" id="KW-0833">Ubl conjugation pathway</keyword>
<evidence type="ECO:0000256" key="9">
    <source>
        <dbReference type="SAM" id="MobiDB-lite"/>
    </source>
</evidence>
<evidence type="ECO:0000313" key="12">
    <source>
        <dbReference type="Proteomes" id="UP001590951"/>
    </source>
</evidence>
<dbReference type="InterPro" id="IPR031127">
    <property type="entry name" value="E3_UB_ligase_RBR"/>
</dbReference>
<proteinExistence type="predicted"/>
<evidence type="ECO:0000313" key="11">
    <source>
        <dbReference type="EMBL" id="KAL2051865.1"/>
    </source>
</evidence>
<comment type="catalytic activity">
    <reaction evidence="1">
        <text>[E2 ubiquitin-conjugating enzyme]-S-ubiquitinyl-L-cysteine + [acceptor protein]-L-lysine = [E2 ubiquitin-conjugating enzyme]-L-cysteine + [acceptor protein]-N(6)-ubiquitinyl-L-lysine.</text>
        <dbReference type="EC" id="2.3.2.31"/>
    </reaction>
</comment>
<dbReference type="SMART" id="SM00647">
    <property type="entry name" value="IBR"/>
    <property type="match status" value="1"/>
</dbReference>
<evidence type="ECO:0000256" key="1">
    <source>
        <dbReference type="ARBA" id="ARBA00001798"/>
    </source>
</evidence>
<dbReference type="InterPro" id="IPR002867">
    <property type="entry name" value="IBR_dom"/>
</dbReference>
<evidence type="ECO:0000256" key="5">
    <source>
        <dbReference type="ARBA" id="ARBA00022737"/>
    </source>
</evidence>
<dbReference type="EC" id="2.3.2.31" evidence="2"/>
<keyword evidence="8" id="KW-0862">Zinc</keyword>
<keyword evidence="5" id="KW-0677">Repeat</keyword>
<evidence type="ECO:0000256" key="2">
    <source>
        <dbReference type="ARBA" id="ARBA00012251"/>
    </source>
</evidence>